<dbReference type="PANTHER" id="PTHR36439:SF1">
    <property type="entry name" value="DUF1697 DOMAIN-CONTAINING PROTEIN"/>
    <property type="match status" value="1"/>
</dbReference>
<proteinExistence type="predicted"/>
<reference evidence="1 2" key="1">
    <citation type="submission" date="2017-11" db="EMBL/GenBank/DDBJ databases">
        <title>Genomic Encyclopedia of Archaeal and Bacterial Type Strains, Phase II (KMG-II): From Individual Species to Whole Genera.</title>
        <authorList>
            <person name="Goeker M."/>
        </authorList>
    </citation>
    <scope>NUCLEOTIDE SEQUENCE [LARGE SCALE GENOMIC DNA]</scope>
    <source>
        <strain evidence="1 2">DSM 27763</strain>
    </source>
</reference>
<evidence type="ECO:0000313" key="1">
    <source>
        <dbReference type="EMBL" id="PJJ57849.1"/>
    </source>
</evidence>
<sequence length="180" mass="19088">MASSTPVVYLLRAVNVGGNKVPMAELRELASDLGADAVSSYVNSGNLLCVPPGDAAAFGTELEAGIADRMGVTTDAIARTGPQLRAALDAYPYDLEVPKLRHVWFLASAPDADAVRTLEAFDFAPEQVTVDGDLLHIRYEDGVARSKVTAPRLLKLTGGIPGTGRNLRTVETLAERLQAI</sequence>
<dbReference type="OrthoDB" id="9806494at2"/>
<dbReference type="Pfam" id="PF08002">
    <property type="entry name" value="DUF1697"/>
    <property type="match status" value="1"/>
</dbReference>
<dbReference type="PIRSF" id="PIRSF008502">
    <property type="entry name" value="UCP008502"/>
    <property type="match status" value="1"/>
</dbReference>
<dbReference type="Gene3D" id="3.30.70.1280">
    <property type="entry name" value="SP0830-like domains"/>
    <property type="match status" value="1"/>
</dbReference>
<keyword evidence="2" id="KW-1185">Reference proteome</keyword>
<gene>
    <name evidence="1" type="ORF">CLV56_2088</name>
</gene>
<dbReference type="PANTHER" id="PTHR36439">
    <property type="entry name" value="BLL4334 PROTEIN"/>
    <property type="match status" value="1"/>
</dbReference>
<name>A0A0B2B6Y7_9ACTN</name>
<organism evidence="1 2">
    <name type="scientific">Mumia flava</name>
    <dbReference type="NCBI Taxonomy" id="1348852"/>
    <lineage>
        <taxon>Bacteria</taxon>
        <taxon>Bacillati</taxon>
        <taxon>Actinomycetota</taxon>
        <taxon>Actinomycetes</taxon>
        <taxon>Propionibacteriales</taxon>
        <taxon>Nocardioidaceae</taxon>
        <taxon>Mumia</taxon>
    </lineage>
</organism>
<dbReference type="InterPro" id="IPR012545">
    <property type="entry name" value="DUF1697"/>
</dbReference>
<dbReference type="AlphaFoldDB" id="A0A0B2B6Y7"/>
<comment type="caution">
    <text evidence="1">The sequence shown here is derived from an EMBL/GenBank/DDBJ whole genome shotgun (WGS) entry which is preliminary data.</text>
</comment>
<dbReference type="RefSeq" id="WP_039363560.1">
    <property type="nucleotide sequence ID" value="NZ_PGEZ01000001.1"/>
</dbReference>
<dbReference type="EMBL" id="PGEZ01000001">
    <property type="protein sequence ID" value="PJJ57849.1"/>
    <property type="molecule type" value="Genomic_DNA"/>
</dbReference>
<dbReference type="SUPFAM" id="SSF160379">
    <property type="entry name" value="SP0830-like"/>
    <property type="match status" value="1"/>
</dbReference>
<accession>A0A0B2B6Y7</accession>
<evidence type="ECO:0000313" key="2">
    <source>
        <dbReference type="Proteomes" id="UP000230842"/>
    </source>
</evidence>
<protein>
    <submittedName>
        <fullName evidence="1">Uncharacterized protein (DUF1697 family)</fullName>
    </submittedName>
</protein>
<dbReference type="Proteomes" id="UP000230842">
    <property type="component" value="Unassembled WGS sequence"/>
</dbReference>